<evidence type="ECO:0000259" key="3">
    <source>
        <dbReference type="PROSITE" id="PS50043"/>
    </source>
</evidence>
<dbReference type="PANTHER" id="PTHR43214">
    <property type="entry name" value="TWO-COMPONENT RESPONSE REGULATOR"/>
    <property type="match status" value="1"/>
</dbReference>
<dbReference type="PROSITE" id="PS50043">
    <property type="entry name" value="HTH_LUXR_2"/>
    <property type="match status" value="1"/>
</dbReference>
<dbReference type="AlphaFoldDB" id="A0A7C9N2V6"/>
<dbReference type="Proteomes" id="UP000479526">
    <property type="component" value="Unassembled WGS sequence"/>
</dbReference>
<dbReference type="InterPro" id="IPR036388">
    <property type="entry name" value="WH-like_DNA-bd_sf"/>
</dbReference>
<dbReference type="EMBL" id="WXEW01000007">
    <property type="protein sequence ID" value="NAS24810.1"/>
    <property type="molecule type" value="Genomic_DNA"/>
</dbReference>
<evidence type="ECO:0000259" key="4">
    <source>
        <dbReference type="PROSITE" id="PS50110"/>
    </source>
</evidence>
<dbReference type="SMART" id="SM00421">
    <property type="entry name" value="HTH_LUXR"/>
    <property type="match status" value="1"/>
</dbReference>
<dbReference type="InterPro" id="IPR001789">
    <property type="entry name" value="Sig_transdc_resp-reg_receiver"/>
</dbReference>
<evidence type="ECO:0000313" key="5">
    <source>
        <dbReference type="EMBL" id="NAS24810.1"/>
    </source>
</evidence>
<evidence type="ECO:0000256" key="1">
    <source>
        <dbReference type="ARBA" id="ARBA00023125"/>
    </source>
</evidence>
<dbReference type="SUPFAM" id="SSF46894">
    <property type="entry name" value="C-terminal effector domain of the bipartite response regulators"/>
    <property type="match status" value="1"/>
</dbReference>
<evidence type="ECO:0000256" key="2">
    <source>
        <dbReference type="PROSITE-ProRule" id="PRU00169"/>
    </source>
</evidence>
<dbReference type="Pfam" id="PF00072">
    <property type="entry name" value="Response_reg"/>
    <property type="match status" value="1"/>
</dbReference>
<dbReference type="PROSITE" id="PS50110">
    <property type="entry name" value="RESPONSE_REGULATORY"/>
    <property type="match status" value="1"/>
</dbReference>
<proteinExistence type="predicted"/>
<comment type="caution">
    <text evidence="5">The sequence shown here is derived from an EMBL/GenBank/DDBJ whole genome shotgun (WGS) entry which is preliminary data.</text>
</comment>
<dbReference type="InterPro" id="IPR000792">
    <property type="entry name" value="Tscrpt_reg_LuxR_C"/>
</dbReference>
<accession>A0A7C9N2V6</accession>
<keyword evidence="2" id="KW-0597">Phosphoprotein</keyword>
<dbReference type="Pfam" id="PF00196">
    <property type="entry name" value="GerE"/>
    <property type="match status" value="1"/>
</dbReference>
<sequence>MDVLTLRILLAEDVRIVRGALAALLEMEPDLTVVAQVGSGADIVPAALEHRPDVAILDVDLPVVDGLSAAEELHAKLPSCRTLILTGLGRPGTLRRALSVSVSGFLLKDTPSERLAQAVREVAAGRRIIDPQLALTAWDVGEIPLSGREIQVLRLAAGGAEPPEIAAQMHVSVGTVRNYLTKIVTKLNARNRVDAIRIATEAGWI</sequence>
<dbReference type="PRINTS" id="PR00038">
    <property type="entry name" value="HTHLUXR"/>
</dbReference>
<feature type="domain" description="Response regulatory" evidence="4">
    <location>
        <begin position="7"/>
        <end position="123"/>
    </location>
</feature>
<dbReference type="PANTHER" id="PTHR43214:SF42">
    <property type="entry name" value="TRANSCRIPTIONAL REGULATORY PROTEIN DESR"/>
    <property type="match status" value="1"/>
</dbReference>
<feature type="domain" description="HTH luxR-type" evidence="3">
    <location>
        <begin position="138"/>
        <end position="203"/>
    </location>
</feature>
<protein>
    <submittedName>
        <fullName evidence="5">Response regulator</fullName>
    </submittedName>
</protein>
<name>A0A7C9N2V6_9ACTN</name>
<dbReference type="CDD" id="cd06170">
    <property type="entry name" value="LuxR_C_like"/>
    <property type="match status" value="1"/>
</dbReference>
<evidence type="ECO:0000313" key="6">
    <source>
        <dbReference type="Proteomes" id="UP000479526"/>
    </source>
</evidence>
<keyword evidence="1" id="KW-0238">DNA-binding</keyword>
<reference evidence="5 6" key="1">
    <citation type="submission" date="2020-01" db="EMBL/GenBank/DDBJ databases">
        <title>Herbidospora sp. NEAU-GS84 nov., a novel actinomycete isolated from soil.</title>
        <authorList>
            <person name="Han L."/>
        </authorList>
    </citation>
    <scope>NUCLEOTIDE SEQUENCE [LARGE SCALE GENOMIC DNA]</scope>
    <source>
        <strain evidence="5 6">NEAU-GS84</strain>
    </source>
</reference>
<feature type="modified residue" description="4-aspartylphosphate" evidence="2">
    <location>
        <position position="58"/>
    </location>
</feature>
<gene>
    <name evidence="5" type="ORF">GT755_24365</name>
</gene>
<dbReference type="Gene3D" id="1.10.10.10">
    <property type="entry name" value="Winged helix-like DNA-binding domain superfamily/Winged helix DNA-binding domain"/>
    <property type="match status" value="1"/>
</dbReference>
<dbReference type="InterPro" id="IPR039420">
    <property type="entry name" value="WalR-like"/>
</dbReference>
<dbReference type="SUPFAM" id="SSF52172">
    <property type="entry name" value="CheY-like"/>
    <property type="match status" value="1"/>
</dbReference>
<dbReference type="GO" id="GO:0000160">
    <property type="term" value="P:phosphorelay signal transduction system"/>
    <property type="evidence" value="ECO:0007669"/>
    <property type="project" value="InterPro"/>
</dbReference>
<keyword evidence="6" id="KW-1185">Reference proteome</keyword>
<dbReference type="Gene3D" id="3.40.50.2300">
    <property type="match status" value="1"/>
</dbReference>
<dbReference type="GO" id="GO:0006355">
    <property type="term" value="P:regulation of DNA-templated transcription"/>
    <property type="evidence" value="ECO:0007669"/>
    <property type="project" value="InterPro"/>
</dbReference>
<dbReference type="GO" id="GO:0003677">
    <property type="term" value="F:DNA binding"/>
    <property type="evidence" value="ECO:0007669"/>
    <property type="project" value="UniProtKB-KW"/>
</dbReference>
<organism evidence="5 6">
    <name type="scientific">Herbidospora solisilvae</name>
    <dbReference type="NCBI Taxonomy" id="2696284"/>
    <lineage>
        <taxon>Bacteria</taxon>
        <taxon>Bacillati</taxon>
        <taxon>Actinomycetota</taxon>
        <taxon>Actinomycetes</taxon>
        <taxon>Streptosporangiales</taxon>
        <taxon>Streptosporangiaceae</taxon>
        <taxon>Herbidospora</taxon>
    </lineage>
</organism>
<dbReference type="RefSeq" id="WP_161481949.1">
    <property type="nucleotide sequence ID" value="NZ_WXEW01000007.1"/>
</dbReference>
<dbReference type="InterPro" id="IPR016032">
    <property type="entry name" value="Sig_transdc_resp-reg_C-effctor"/>
</dbReference>
<dbReference type="SMART" id="SM00448">
    <property type="entry name" value="REC"/>
    <property type="match status" value="1"/>
</dbReference>
<dbReference type="InterPro" id="IPR011006">
    <property type="entry name" value="CheY-like_superfamily"/>
</dbReference>